<dbReference type="Gene3D" id="1.20.1280.50">
    <property type="match status" value="1"/>
</dbReference>
<dbReference type="PANTHER" id="PTHR31672:SF13">
    <property type="entry name" value="F-BOX PROTEIN CPR30-LIKE"/>
    <property type="match status" value="1"/>
</dbReference>
<dbReference type="AlphaFoldDB" id="A0ABC8ZRR3"/>
<feature type="domain" description="F-box" evidence="1">
    <location>
        <begin position="56"/>
        <end position="96"/>
    </location>
</feature>
<name>A0ABC8ZRR3_9POAL</name>
<reference evidence="2" key="1">
    <citation type="submission" date="2024-10" db="EMBL/GenBank/DDBJ databases">
        <authorList>
            <person name="Ryan C."/>
        </authorList>
    </citation>
    <scope>NUCLEOTIDE SEQUENCE [LARGE SCALE GENOMIC DNA]</scope>
</reference>
<dbReference type="InterPro" id="IPR036047">
    <property type="entry name" value="F-box-like_dom_sf"/>
</dbReference>
<dbReference type="EMBL" id="OZ075129">
    <property type="protein sequence ID" value="CAL4965610.1"/>
    <property type="molecule type" value="Genomic_DNA"/>
</dbReference>
<dbReference type="PANTHER" id="PTHR31672">
    <property type="entry name" value="BNACNNG10540D PROTEIN"/>
    <property type="match status" value="1"/>
</dbReference>
<dbReference type="NCBIfam" id="TIGR01640">
    <property type="entry name" value="F_box_assoc_1"/>
    <property type="match status" value="1"/>
</dbReference>
<dbReference type="InterPro" id="IPR001810">
    <property type="entry name" value="F-box_dom"/>
</dbReference>
<dbReference type="Pfam" id="PF08268">
    <property type="entry name" value="FBA_3"/>
    <property type="match status" value="1"/>
</dbReference>
<dbReference type="InterPro" id="IPR017451">
    <property type="entry name" value="F-box-assoc_interact_dom"/>
</dbReference>
<dbReference type="Proteomes" id="UP001497457">
    <property type="component" value="Chromosome 19rd"/>
</dbReference>
<dbReference type="InterPro" id="IPR050796">
    <property type="entry name" value="SCF_F-box_component"/>
</dbReference>
<evidence type="ECO:0000313" key="3">
    <source>
        <dbReference type="Proteomes" id="UP001497457"/>
    </source>
</evidence>
<evidence type="ECO:0000313" key="2">
    <source>
        <dbReference type="EMBL" id="CAL4965610.1"/>
    </source>
</evidence>
<organism evidence="2 3">
    <name type="scientific">Urochloa decumbens</name>
    <dbReference type="NCBI Taxonomy" id="240449"/>
    <lineage>
        <taxon>Eukaryota</taxon>
        <taxon>Viridiplantae</taxon>
        <taxon>Streptophyta</taxon>
        <taxon>Embryophyta</taxon>
        <taxon>Tracheophyta</taxon>
        <taxon>Spermatophyta</taxon>
        <taxon>Magnoliopsida</taxon>
        <taxon>Liliopsida</taxon>
        <taxon>Poales</taxon>
        <taxon>Poaceae</taxon>
        <taxon>PACMAD clade</taxon>
        <taxon>Panicoideae</taxon>
        <taxon>Panicodae</taxon>
        <taxon>Paniceae</taxon>
        <taxon>Melinidinae</taxon>
        <taxon>Urochloa</taxon>
    </lineage>
</organism>
<sequence>MGHPCAVRGRRRRSYLISATAEGGECIKRCAGVSTGHRALINTANKRKRKRNTPELFDEIVWEILIRLPVNSLLRFRSVSKAWRAIISDPSFVRAHLHFCRQSQHQNPTSFLITPHMFLERRGPGTAKGISTDIRFYQWHLEEDTRKTATLAYRRHFPAGEFGRLSEMAHCDGLVLLPTNTKAYVFNPGTRDAIELPESKCNALPLRRTCLPTGLGFDAATGRYKVARAFYRPSYDDPMYMAAMGMEVFTIGSEDGAWRETLEDPPYLMLSWQTAAHCKGCLFFFIDKKNCQSPPQGLIRFSLQDETFGVTPLLPYVLPQVEDKDVVLSELHGELCASFFSKPLQRLLIWTTEDVLDDPPWICRYMIAVPDHQYHPMALHGSGGILFQGGNCLFYYDLEAQDIREEDGIHEMDRLTYVGLNRRDKLGRTWKNLKFFHLISYTESLVPLTAKRQGLQALQ</sequence>
<dbReference type="CDD" id="cd22157">
    <property type="entry name" value="F-box_AtFBW1-like"/>
    <property type="match status" value="1"/>
</dbReference>
<dbReference type="SMART" id="SM00256">
    <property type="entry name" value="FBOX"/>
    <property type="match status" value="1"/>
</dbReference>
<gene>
    <name evidence="2" type="ORF">URODEC1_LOCUS47313</name>
</gene>
<dbReference type="Pfam" id="PF00646">
    <property type="entry name" value="F-box"/>
    <property type="match status" value="1"/>
</dbReference>
<evidence type="ECO:0000259" key="1">
    <source>
        <dbReference type="SMART" id="SM00256"/>
    </source>
</evidence>
<protein>
    <recommendedName>
        <fullName evidence="1">F-box domain-containing protein</fullName>
    </recommendedName>
</protein>
<keyword evidence="3" id="KW-1185">Reference proteome</keyword>
<accession>A0ABC8ZRR3</accession>
<dbReference type="InterPro" id="IPR013187">
    <property type="entry name" value="F-box-assoc_dom_typ3"/>
</dbReference>
<dbReference type="SUPFAM" id="SSF81383">
    <property type="entry name" value="F-box domain"/>
    <property type="match status" value="1"/>
</dbReference>
<proteinExistence type="predicted"/>